<protein>
    <recommendedName>
        <fullName evidence="2">3-hydroxyisobutyryl-CoA hydrolase</fullName>
        <ecNumber evidence="2">3.1.2.4</ecNumber>
    </recommendedName>
</protein>
<comment type="catalytic activity">
    <reaction evidence="1">
        <text>3-hydroxy-2-methylpropanoyl-CoA + H2O = 3-hydroxy-2-methylpropanoate + CoA + H(+)</text>
        <dbReference type="Rhea" id="RHEA:20888"/>
        <dbReference type="ChEBI" id="CHEBI:11805"/>
        <dbReference type="ChEBI" id="CHEBI:15377"/>
        <dbReference type="ChEBI" id="CHEBI:15378"/>
        <dbReference type="ChEBI" id="CHEBI:57287"/>
        <dbReference type="ChEBI" id="CHEBI:57340"/>
        <dbReference type="EC" id="3.1.2.4"/>
    </reaction>
</comment>
<dbReference type="InterPro" id="IPR029045">
    <property type="entry name" value="ClpP/crotonase-like_dom_sf"/>
</dbReference>
<dbReference type="GO" id="GO:0006574">
    <property type="term" value="P:L-valine catabolic process"/>
    <property type="evidence" value="ECO:0007669"/>
    <property type="project" value="TreeGrafter"/>
</dbReference>
<dbReference type="NCBIfam" id="NF004127">
    <property type="entry name" value="PRK05617.1"/>
    <property type="match status" value="1"/>
</dbReference>
<keyword evidence="3" id="KW-0378">Hydrolase</keyword>
<evidence type="ECO:0000256" key="2">
    <source>
        <dbReference type="ARBA" id="ARBA00011915"/>
    </source>
</evidence>
<dbReference type="PANTHER" id="PTHR43176:SF3">
    <property type="entry name" value="3-HYDROXYISOBUTYRYL-COA HYDROLASE, MITOCHONDRIAL"/>
    <property type="match status" value="1"/>
</dbReference>
<dbReference type="AlphaFoldDB" id="A0A7S2KI54"/>
<gene>
    <name evidence="5" type="ORF">LDAN0321_LOCUS9397</name>
</gene>
<feature type="domain" description="Enoyl-CoA hydratase/isomerase" evidence="4">
    <location>
        <begin position="58"/>
        <end position="441"/>
    </location>
</feature>
<dbReference type="InterPro" id="IPR032259">
    <property type="entry name" value="HIBYL-CoA-H"/>
</dbReference>
<evidence type="ECO:0000256" key="3">
    <source>
        <dbReference type="ARBA" id="ARBA00022801"/>
    </source>
</evidence>
<evidence type="ECO:0000256" key="1">
    <source>
        <dbReference type="ARBA" id="ARBA00001709"/>
    </source>
</evidence>
<dbReference type="Gene3D" id="3.90.226.10">
    <property type="entry name" value="2-enoyl-CoA Hydratase, Chain A, domain 1"/>
    <property type="match status" value="1"/>
</dbReference>
<dbReference type="PANTHER" id="PTHR43176">
    <property type="entry name" value="3-HYDROXYISOBUTYRYL-COA HYDROLASE-RELATED"/>
    <property type="match status" value="1"/>
</dbReference>
<dbReference type="Pfam" id="PF16113">
    <property type="entry name" value="ECH_2"/>
    <property type="match status" value="1"/>
</dbReference>
<dbReference type="GO" id="GO:0003860">
    <property type="term" value="F:3-hydroxyisobutyryl-CoA hydrolase activity"/>
    <property type="evidence" value="ECO:0007669"/>
    <property type="project" value="UniProtKB-EC"/>
</dbReference>
<dbReference type="EMBL" id="HBGY01014519">
    <property type="protein sequence ID" value="CAD9577618.1"/>
    <property type="molecule type" value="Transcribed_RNA"/>
</dbReference>
<organism evidence="5">
    <name type="scientific">Leptocylindrus danicus</name>
    <dbReference type="NCBI Taxonomy" id="163516"/>
    <lineage>
        <taxon>Eukaryota</taxon>
        <taxon>Sar</taxon>
        <taxon>Stramenopiles</taxon>
        <taxon>Ochrophyta</taxon>
        <taxon>Bacillariophyta</taxon>
        <taxon>Coscinodiscophyceae</taxon>
        <taxon>Chaetocerotophycidae</taxon>
        <taxon>Leptocylindrales</taxon>
        <taxon>Leptocylindraceae</taxon>
        <taxon>Leptocylindrus</taxon>
    </lineage>
</organism>
<dbReference type="InterPro" id="IPR045004">
    <property type="entry name" value="ECH_dom"/>
</dbReference>
<sequence>MSLQTIAPLSRITSFAATRRPPRNQLFKSMTTTRQKSSSGGQQHFTIDLLPSRSENLGIITLNRPAALNALSLDMIRSLNHILPQFRSDETLHATLFEGCHTGKRSVFCSGGDVKSVYMSGKGLSNTEDSVPSDQHGYGAPSLETADFFREEYQMNHLIATQPERCPQISIWDGVVMGGGAGISVHGKYRVATENTLFAMPETGIGLFPDVGSMYWLPRLEGGLGTYIALTGARLKADDLMYAGLATHYVPSSKLMELRDALVAATAIASSGDNEGNDTDVNDNVHVHVGGIEGVLASFAEDIDTTNSLLATNRGFIDKSFSFEKKSSVEEIVESLHLLSSSSSSSDACDSTEFSRKTLDTIHKMSPTSLKVTFEGIRRGAELLDVASVLKMEYRMVQGFMRENSDFYEGIRAVLVDKDHKPKWSPGKLAEVTDDVVASFFESLGDNELVFPEDTNDYAASKL</sequence>
<accession>A0A7S2KI54</accession>
<reference evidence="5" key="1">
    <citation type="submission" date="2021-01" db="EMBL/GenBank/DDBJ databases">
        <authorList>
            <person name="Corre E."/>
            <person name="Pelletier E."/>
            <person name="Niang G."/>
            <person name="Scheremetjew M."/>
            <person name="Finn R."/>
            <person name="Kale V."/>
            <person name="Holt S."/>
            <person name="Cochrane G."/>
            <person name="Meng A."/>
            <person name="Brown T."/>
            <person name="Cohen L."/>
        </authorList>
    </citation>
    <scope>NUCLEOTIDE SEQUENCE</scope>
    <source>
        <strain evidence="5">B650</strain>
    </source>
</reference>
<dbReference type="SUPFAM" id="SSF52096">
    <property type="entry name" value="ClpP/crotonase"/>
    <property type="match status" value="1"/>
</dbReference>
<name>A0A7S2KI54_9STRA</name>
<evidence type="ECO:0000313" key="5">
    <source>
        <dbReference type="EMBL" id="CAD9577618.1"/>
    </source>
</evidence>
<evidence type="ECO:0000259" key="4">
    <source>
        <dbReference type="Pfam" id="PF16113"/>
    </source>
</evidence>
<proteinExistence type="predicted"/>
<dbReference type="EC" id="3.1.2.4" evidence="2"/>
<dbReference type="CDD" id="cd06558">
    <property type="entry name" value="crotonase-like"/>
    <property type="match status" value="1"/>
</dbReference>